<keyword evidence="2" id="KW-1185">Reference proteome</keyword>
<evidence type="ECO:0000313" key="1">
    <source>
        <dbReference type="EMBL" id="MCA6065455.1"/>
    </source>
</evidence>
<gene>
    <name evidence="1" type="ORF">I9W95_17800</name>
</gene>
<protein>
    <submittedName>
        <fullName evidence="1">Uncharacterized protein</fullName>
    </submittedName>
</protein>
<dbReference type="EMBL" id="JAEDAH010000105">
    <property type="protein sequence ID" value="MCA6065455.1"/>
    <property type="molecule type" value="Genomic_DNA"/>
</dbReference>
<organism evidence="1 2">
    <name type="scientific">Thalassolituus marinus</name>
    <dbReference type="NCBI Taxonomy" id="671053"/>
    <lineage>
        <taxon>Bacteria</taxon>
        <taxon>Pseudomonadati</taxon>
        <taxon>Pseudomonadota</taxon>
        <taxon>Gammaproteobacteria</taxon>
        <taxon>Oceanospirillales</taxon>
        <taxon>Oceanospirillaceae</taxon>
        <taxon>Thalassolituus</taxon>
    </lineage>
</organism>
<proteinExistence type="predicted"/>
<evidence type="ECO:0000313" key="2">
    <source>
        <dbReference type="Proteomes" id="UP000714380"/>
    </source>
</evidence>
<dbReference type="Proteomes" id="UP000714380">
    <property type="component" value="Unassembled WGS sequence"/>
</dbReference>
<dbReference type="RefSeq" id="WP_225677406.1">
    <property type="nucleotide sequence ID" value="NZ_JAEDAH010000105.1"/>
</dbReference>
<reference evidence="1 2" key="1">
    <citation type="submission" date="2020-12" db="EMBL/GenBank/DDBJ databases">
        <title>Novel Thalassolituus-related marine hydrocarbonoclastic bacteria mediated algae-derived hydrocarbons mineralization in twilight zone of the northern South China Sea.</title>
        <authorList>
            <person name="Dong C."/>
        </authorList>
    </citation>
    <scope>NUCLEOTIDE SEQUENCE [LARGE SCALE GENOMIC DNA]</scope>
    <source>
        <strain evidence="1 2">IMCC1826</strain>
    </source>
</reference>
<comment type="caution">
    <text evidence="1">The sequence shown here is derived from an EMBL/GenBank/DDBJ whole genome shotgun (WGS) entry which is preliminary data.</text>
</comment>
<name>A0ABS7ZV32_9GAMM</name>
<sequence length="114" mass="13244">MPNPGSDSLPISEREALQLINKIGVDEVHRRFDRLTDMADARYKEIVDADPDAMPDGYTAFNLMNNDEKAERYLLLLAIQLSNTDSPERAHQRIIARIKARRERHRQQKDFILL</sequence>
<accession>A0ABS7ZV32</accession>